<evidence type="ECO:0000256" key="3">
    <source>
        <dbReference type="ARBA" id="ARBA00022801"/>
    </source>
</evidence>
<dbReference type="InterPro" id="IPR029058">
    <property type="entry name" value="AB_hydrolase_fold"/>
</dbReference>
<dbReference type="Pfam" id="PF02897">
    <property type="entry name" value="Peptidase_S9_N"/>
    <property type="match status" value="1"/>
</dbReference>
<feature type="domain" description="Peptidase S9A N-terminal" evidence="7">
    <location>
        <begin position="19"/>
        <end position="454"/>
    </location>
</feature>
<feature type="region of interest" description="Disordered" evidence="5">
    <location>
        <begin position="1"/>
        <end position="38"/>
    </location>
</feature>
<dbReference type="InterPro" id="IPR051543">
    <property type="entry name" value="Serine_Peptidase_S9A"/>
</dbReference>
<evidence type="ECO:0000313" key="9">
    <source>
        <dbReference type="Proteomes" id="UP000552883"/>
    </source>
</evidence>
<dbReference type="GO" id="GO:0004252">
    <property type="term" value="F:serine-type endopeptidase activity"/>
    <property type="evidence" value="ECO:0007669"/>
    <property type="project" value="UniProtKB-EC"/>
</dbReference>
<comment type="caution">
    <text evidence="8">The sequence shown here is derived from an EMBL/GenBank/DDBJ whole genome shotgun (WGS) entry which is preliminary data.</text>
</comment>
<organism evidence="8 9">
    <name type="scientific">Microcella frigidaquae</name>
    <dbReference type="NCBI Taxonomy" id="424758"/>
    <lineage>
        <taxon>Bacteria</taxon>
        <taxon>Bacillati</taxon>
        <taxon>Actinomycetota</taxon>
        <taxon>Actinomycetes</taxon>
        <taxon>Micrococcales</taxon>
        <taxon>Microbacteriaceae</taxon>
        <taxon>Microcella</taxon>
    </lineage>
</organism>
<accession>A0A840XCM7</accession>
<dbReference type="PRINTS" id="PR00862">
    <property type="entry name" value="PROLIGOPTASE"/>
</dbReference>
<comment type="similarity">
    <text evidence="1">Belongs to the peptidase S9A family.</text>
</comment>
<keyword evidence="2" id="KW-0645">Protease</keyword>
<dbReference type="RefSeq" id="WP_153982451.1">
    <property type="nucleotide sequence ID" value="NZ_BAAANZ010000008.1"/>
</dbReference>
<keyword evidence="3 8" id="KW-0378">Hydrolase</keyword>
<sequence>MSDDLNAAPADTAPAAPRALQKPHRREHHGDVVNDPYEWLRDKDSPEVIAHLEAENAYAEARLAHLAPLRERIVDEIKGRTQETDLSIPVREGDWWYYGRTVEGLQYGIQCRVPAKRIDPADPMDPAAWTPPPPLPDPSQPREGEQIVIDGNVEAEGHDFFAIGSLDVSDDGHWLLFAVDTEGDERYTLRIRDLRTGETLPDEITETAAGAFFDPSGQYVFYATVDDSWRPDTIWRHRVGTPRAEDVQVFHEPDDSYWVGAGRTRSGRWLVIEAASSITSETHVLEAADPTGTFQVVRPRRHGIEYDLEHAVIGGRDWWLITHNDGAPDFQIDAVPVDAPHEPPVTLVPHEPGVRIEGIDAFAHALVLDYRAGGLPRTAIARLAPDTALEALHWPGATAPVEARGAWVELVAPLDGEKLVSLGTRGNPEWAQPTLRIGYTSFTEPATVAELDLARLDEGPAAITVLKQQPVLGGYTSADYAERRDWAIAADGTRIPISLVWKRGLVPSLDGSGDGNNAAEPAPSPVHLYGYGSYESSIDPGFSIPRLSMLDRGVVFAIAHVRGGGELGRAWYENGKTTSKVNTFTDFVAVARHLIDTGVTVPERLVAEGGSAGGLLMGAVANLAPELFAGILADVPFVDPLTSILDPELPLTVIEWDEWGNPLHDPEAYAYIKSYAPYENVTAQQYPRILATTSLNDTRVLYVEPAKWVARLRDVGADALLKCEMEAGHGGVSGRYSAWKQRAYELAWLLDVVGASAE</sequence>
<evidence type="ECO:0000259" key="7">
    <source>
        <dbReference type="Pfam" id="PF02897"/>
    </source>
</evidence>
<feature type="compositionally biased region" description="Pro residues" evidence="5">
    <location>
        <begin position="129"/>
        <end position="139"/>
    </location>
</feature>
<evidence type="ECO:0000256" key="1">
    <source>
        <dbReference type="ARBA" id="ARBA00005228"/>
    </source>
</evidence>
<dbReference type="SUPFAM" id="SSF50993">
    <property type="entry name" value="Peptidase/esterase 'gauge' domain"/>
    <property type="match status" value="1"/>
</dbReference>
<dbReference type="AlphaFoldDB" id="A0A840XCM7"/>
<feature type="compositionally biased region" description="Basic and acidic residues" evidence="5">
    <location>
        <begin position="28"/>
        <end position="38"/>
    </location>
</feature>
<dbReference type="Gene3D" id="2.130.10.120">
    <property type="entry name" value="Prolyl oligopeptidase, N-terminal domain"/>
    <property type="match status" value="1"/>
</dbReference>
<evidence type="ECO:0000259" key="6">
    <source>
        <dbReference type="Pfam" id="PF00326"/>
    </source>
</evidence>
<feature type="domain" description="Peptidase S9 prolyl oligopeptidase catalytic" evidence="6">
    <location>
        <begin position="542"/>
        <end position="754"/>
    </location>
</feature>
<dbReference type="PANTHER" id="PTHR11757">
    <property type="entry name" value="PROTEASE FAMILY S9A OLIGOPEPTIDASE"/>
    <property type="match status" value="1"/>
</dbReference>
<evidence type="ECO:0000256" key="2">
    <source>
        <dbReference type="ARBA" id="ARBA00022670"/>
    </source>
</evidence>
<dbReference type="Proteomes" id="UP000552883">
    <property type="component" value="Unassembled WGS sequence"/>
</dbReference>
<dbReference type="EMBL" id="JACHBS010000001">
    <property type="protein sequence ID" value="MBB5618894.1"/>
    <property type="molecule type" value="Genomic_DNA"/>
</dbReference>
<keyword evidence="9" id="KW-1185">Reference proteome</keyword>
<evidence type="ECO:0000313" key="8">
    <source>
        <dbReference type="EMBL" id="MBB5618894.1"/>
    </source>
</evidence>
<name>A0A840XCM7_9MICO</name>
<dbReference type="Gene3D" id="3.40.50.1820">
    <property type="entry name" value="alpha/beta hydrolase"/>
    <property type="match status" value="1"/>
</dbReference>
<dbReference type="InterPro" id="IPR001375">
    <property type="entry name" value="Peptidase_S9_cat"/>
</dbReference>
<evidence type="ECO:0000256" key="4">
    <source>
        <dbReference type="ARBA" id="ARBA00022825"/>
    </source>
</evidence>
<dbReference type="GO" id="GO:0006508">
    <property type="term" value="P:proteolysis"/>
    <property type="evidence" value="ECO:0007669"/>
    <property type="project" value="UniProtKB-KW"/>
</dbReference>
<dbReference type="EC" id="3.4.21.83" evidence="8"/>
<dbReference type="InterPro" id="IPR002470">
    <property type="entry name" value="Peptidase_S9A"/>
</dbReference>
<reference evidence="8 9" key="1">
    <citation type="submission" date="2020-08" db="EMBL/GenBank/DDBJ databases">
        <title>Sequencing the genomes of 1000 actinobacteria strains.</title>
        <authorList>
            <person name="Klenk H.-P."/>
        </authorList>
    </citation>
    <scope>NUCLEOTIDE SEQUENCE [LARGE SCALE GENOMIC DNA]</scope>
    <source>
        <strain evidence="8 9">DSM 23889</strain>
    </source>
</reference>
<dbReference type="Pfam" id="PF00326">
    <property type="entry name" value="Peptidase_S9"/>
    <property type="match status" value="1"/>
</dbReference>
<proteinExistence type="inferred from homology"/>
<feature type="compositionally biased region" description="Low complexity" evidence="5">
    <location>
        <begin position="7"/>
        <end position="19"/>
    </location>
</feature>
<gene>
    <name evidence="8" type="ORF">BJ959_002390</name>
</gene>
<feature type="region of interest" description="Disordered" evidence="5">
    <location>
        <begin position="120"/>
        <end position="143"/>
    </location>
</feature>
<dbReference type="PANTHER" id="PTHR11757:SF19">
    <property type="entry name" value="PROLYL ENDOPEPTIDASE-LIKE"/>
    <property type="match status" value="1"/>
</dbReference>
<keyword evidence="4" id="KW-0720">Serine protease</keyword>
<dbReference type="InterPro" id="IPR023302">
    <property type="entry name" value="Pept_S9A_N"/>
</dbReference>
<dbReference type="SUPFAM" id="SSF53474">
    <property type="entry name" value="alpha/beta-Hydrolases"/>
    <property type="match status" value="1"/>
</dbReference>
<dbReference type="OrthoDB" id="9801421at2"/>
<protein>
    <submittedName>
        <fullName evidence="8">Oligopeptidase B</fullName>
        <ecNumber evidence="8">3.4.21.83</ecNumber>
    </submittedName>
</protein>
<evidence type="ECO:0000256" key="5">
    <source>
        <dbReference type="SAM" id="MobiDB-lite"/>
    </source>
</evidence>